<evidence type="ECO:0000256" key="1">
    <source>
        <dbReference type="SAM" id="Phobius"/>
    </source>
</evidence>
<keyword evidence="1" id="KW-0472">Membrane</keyword>
<sequence>MKNERNSSNILLFIGVFGARCDQTDWILHFFFISNFFPNECMPWMWYLSLDMQLHLIAPFLISVILKWRTIGRNINIAIAVASILYRLVILIIYRHFKIFSRALWATGLAIFIWLLENNYWKFAYKLLGNEKWLSLSRVSYGLYLAHEPLILYFVWTRREAIKARSLFYLIVFGLEMYILSTIIAIILAIVIEVHFCFH</sequence>
<feature type="transmembrane region" description="Helical" evidence="1">
    <location>
        <begin position="103"/>
        <end position="121"/>
    </location>
</feature>
<dbReference type="PANTHER" id="PTHR11161">
    <property type="entry name" value="O-ACYLTRANSFERASE"/>
    <property type="match status" value="1"/>
</dbReference>
<dbReference type="PANTHER" id="PTHR11161:SF68">
    <property type="entry name" value="NOSE RESISTANT-TO-FLUOXETINE PROTEIN N-TERMINAL DOMAIN-CONTAINING PROTEIN"/>
    <property type="match status" value="1"/>
</dbReference>
<dbReference type="InterPro" id="IPR052728">
    <property type="entry name" value="O2_lipid_transport_reg"/>
</dbReference>
<dbReference type="OrthoDB" id="5877252at2759"/>
<feature type="transmembrane region" description="Helical" evidence="1">
    <location>
        <begin position="77"/>
        <end position="97"/>
    </location>
</feature>
<organism evidence="3 5">
    <name type="scientific">Dracunculus medinensis</name>
    <name type="common">Guinea worm</name>
    <dbReference type="NCBI Taxonomy" id="318479"/>
    <lineage>
        <taxon>Eukaryota</taxon>
        <taxon>Metazoa</taxon>
        <taxon>Ecdysozoa</taxon>
        <taxon>Nematoda</taxon>
        <taxon>Chromadorea</taxon>
        <taxon>Rhabditida</taxon>
        <taxon>Spirurina</taxon>
        <taxon>Dracunculoidea</taxon>
        <taxon>Dracunculidae</taxon>
        <taxon>Dracunculus</taxon>
    </lineage>
</organism>
<evidence type="ECO:0000313" key="4">
    <source>
        <dbReference type="Proteomes" id="UP000274756"/>
    </source>
</evidence>
<proteinExistence type="predicted"/>
<gene>
    <name evidence="2" type="ORF">DME_LOCUS9547</name>
</gene>
<reference evidence="5" key="1">
    <citation type="submission" date="2017-02" db="UniProtKB">
        <authorList>
            <consortium name="WormBaseParasite"/>
        </authorList>
    </citation>
    <scope>IDENTIFICATION</scope>
</reference>
<dbReference type="Proteomes" id="UP000274756">
    <property type="component" value="Unassembled WGS sequence"/>
</dbReference>
<feature type="transmembrane region" description="Helical" evidence="1">
    <location>
        <begin position="45"/>
        <end position="65"/>
    </location>
</feature>
<feature type="transmembrane region" description="Helical" evidence="1">
    <location>
        <begin position="168"/>
        <end position="192"/>
    </location>
</feature>
<name>A0A0N4UG39_DRAME</name>
<keyword evidence="1" id="KW-1133">Transmembrane helix</keyword>
<dbReference type="Proteomes" id="UP000038040">
    <property type="component" value="Unplaced"/>
</dbReference>
<evidence type="ECO:0000313" key="5">
    <source>
        <dbReference type="WBParaSite" id="DME_0000643601-mRNA-1"/>
    </source>
</evidence>
<reference evidence="2 4" key="2">
    <citation type="submission" date="2018-11" db="EMBL/GenBank/DDBJ databases">
        <authorList>
            <consortium name="Pathogen Informatics"/>
        </authorList>
    </citation>
    <scope>NUCLEOTIDE SEQUENCE [LARGE SCALE GENOMIC DNA]</scope>
</reference>
<accession>A0A0N4UG39</accession>
<evidence type="ECO:0000313" key="3">
    <source>
        <dbReference type="Proteomes" id="UP000038040"/>
    </source>
</evidence>
<dbReference type="WBParaSite" id="DME_0000643601-mRNA-1">
    <property type="protein sequence ID" value="DME_0000643601-mRNA-1"/>
    <property type="gene ID" value="DME_0000643601"/>
</dbReference>
<evidence type="ECO:0000313" key="2">
    <source>
        <dbReference type="EMBL" id="VDN59574.1"/>
    </source>
</evidence>
<protein>
    <submittedName>
        <fullName evidence="5">Acyl_transf_3 domain-containing protein</fullName>
    </submittedName>
</protein>
<dbReference type="EMBL" id="UYYG01001185">
    <property type="protein sequence ID" value="VDN59574.1"/>
    <property type="molecule type" value="Genomic_DNA"/>
</dbReference>
<dbReference type="AlphaFoldDB" id="A0A0N4UG39"/>
<keyword evidence="1" id="KW-0812">Transmembrane</keyword>
<keyword evidence="4" id="KW-1185">Reference proteome</keyword>